<name>A0A8S1HV20_9PELO</name>
<dbReference type="PROSITE" id="PS50262">
    <property type="entry name" value="G_PROTEIN_RECEP_F1_2"/>
    <property type="match status" value="1"/>
</dbReference>
<feature type="transmembrane region" description="Helical" evidence="6">
    <location>
        <begin position="86"/>
        <end position="106"/>
    </location>
</feature>
<sequence length="360" mass="41438">MSSSESRFWSEPWIRSFYRHISWSAHSPTVLLMEAGMSALKEFLYEICIPGIGLLCVLAALLNIAVFISRYHVKSRSSSLEMTYSLALSDTWTSFVIALSLFWNSYKPVVLQIRHNTYCFPLTLEAFRTGGLLTGIFHLVALAFAHYLQIRRPFDHQKILPLRIVHLVIFLIWAVPPLGLMAYFGSWEGQGYRNESCMGIAFYENFYFRSQISVIIIILIITTTIFYVRMLQKVSEVRTKTAQATSARGRRTVVTAVLIFGTFLFGWMPASILFILTAEGMPLYHKQSVWINVLSIVVLVNIMVKTLTNPIIYATRIPEIRQFVLHKLLWKIVPLREVQRRKSEFAPLRERTQLTSTQVV</sequence>
<evidence type="ECO:0000256" key="3">
    <source>
        <dbReference type="ARBA" id="ARBA00022692"/>
    </source>
</evidence>
<feature type="transmembrane region" description="Helical" evidence="6">
    <location>
        <begin position="212"/>
        <end position="231"/>
    </location>
</feature>
<evidence type="ECO:0000313" key="8">
    <source>
        <dbReference type="EMBL" id="CAD6199150.1"/>
    </source>
</evidence>
<feature type="transmembrane region" description="Helical" evidence="6">
    <location>
        <begin position="252"/>
        <end position="277"/>
    </location>
</feature>
<evidence type="ECO:0000256" key="1">
    <source>
        <dbReference type="ARBA" id="ARBA00004651"/>
    </source>
</evidence>
<evidence type="ECO:0000256" key="4">
    <source>
        <dbReference type="ARBA" id="ARBA00022989"/>
    </source>
</evidence>
<gene>
    <name evidence="8" type="ORF">CAUJ_LOCUS15054</name>
</gene>
<keyword evidence="5 6" id="KW-0472">Membrane</keyword>
<comment type="subcellular location">
    <subcellularLocation>
        <location evidence="1">Cell membrane</location>
        <topology evidence="1">Multi-pass membrane protein</topology>
    </subcellularLocation>
</comment>
<keyword evidence="4 6" id="KW-1133">Transmembrane helix</keyword>
<dbReference type="GO" id="GO:0005886">
    <property type="term" value="C:plasma membrane"/>
    <property type="evidence" value="ECO:0007669"/>
    <property type="project" value="UniProtKB-SubCell"/>
</dbReference>
<organism evidence="8 9">
    <name type="scientific">Caenorhabditis auriculariae</name>
    <dbReference type="NCBI Taxonomy" id="2777116"/>
    <lineage>
        <taxon>Eukaryota</taxon>
        <taxon>Metazoa</taxon>
        <taxon>Ecdysozoa</taxon>
        <taxon>Nematoda</taxon>
        <taxon>Chromadorea</taxon>
        <taxon>Rhabditida</taxon>
        <taxon>Rhabditina</taxon>
        <taxon>Rhabditomorpha</taxon>
        <taxon>Rhabditoidea</taxon>
        <taxon>Rhabditidae</taxon>
        <taxon>Peloderinae</taxon>
        <taxon>Caenorhabditis</taxon>
    </lineage>
</organism>
<keyword evidence="9" id="KW-1185">Reference proteome</keyword>
<evidence type="ECO:0000313" key="9">
    <source>
        <dbReference type="Proteomes" id="UP000835052"/>
    </source>
</evidence>
<comment type="caution">
    <text evidence="8">The sequence shown here is derived from an EMBL/GenBank/DDBJ whole genome shotgun (WGS) entry which is preliminary data.</text>
</comment>
<evidence type="ECO:0000259" key="7">
    <source>
        <dbReference type="PROSITE" id="PS50262"/>
    </source>
</evidence>
<feature type="transmembrane region" description="Helical" evidence="6">
    <location>
        <begin position="289"/>
        <end position="307"/>
    </location>
</feature>
<feature type="domain" description="G-protein coupled receptors family 1 profile" evidence="7">
    <location>
        <begin position="59"/>
        <end position="313"/>
    </location>
</feature>
<evidence type="ECO:0000256" key="6">
    <source>
        <dbReference type="SAM" id="Phobius"/>
    </source>
</evidence>
<dbReference type="Pfam" id="PF00001">
    <property type="entry name" value="7tm_1"/>
    <property type="match status" value="1"/>
</dbReference>
<dbReference type="InterPro" id="IPR017452">
    <property type="entry name" value="GPCR_Rhodpsn_7TM"/>
</dbReference>
<feature type="transmembrane region" description="Helical" evidence="6">
    <location>
        <begin position="43"/>
        <end position="66"/>
    </location>
</feature>
<dbReference type="EMBL" id="CAJGYM010000158">
    <property type="protein sequence ID" value="CAD6199150.1"/>
    <property type="molecule type" value="Genomic_DNA"/>
</dbReference>
<evidence type="ECO:0000256" key="2">
    <source>
        <dbReference type="ARBA" id="ARBA00022475"/>
    </source>
</evidence>
<dbReference type="InterPro" id="IPR000276">
    <property type="entry name" value="GPCR_Rhodpsn"/>
</dbReference>
<accession>A0A8S1HV20</accession>
<dbReference type="OrthoDB" id="9894375at2759"/>
<dbReference type="AlphaFoldDB" id="A0A8S1HV20"/>
<dbReference type="SUPFAM" id="SSF81321">
    <property type="entry name" value="Family A G protein-coupled receptor-like"/>
    <property type="match status" value="1"/>
</dbReference>
<dbReference type="PANTHER" id="PTHR22750">
    <property type="entry name" value="G-PROTEIN COUPLED RECEPTOR"/>
    <property type="match status" value="1"/>
</dbReference>
<protein>
    <recommendedName>
        <fullName evidence="7">G-protein coupled receptors family 1 profile domain-containing protein</fullName>
    </recommendedName>
</protein>
<reference evidence="8" key="1">
    <citation type="submission" date="2020-10" db="EMBL/GenBank/DDBJ databases">
        <authorList>
            <person name="Kikuchi T."/>
        </authorList>
    </citation>
    <scope>NUCLEOTIDE SEQUENCE</scope>
    <source>
        <strain evidence="8">NKZ352</strain>
    </source>
</reference>
<proteinExistence type="predicted"/>
<dbReference type="GO" id="GO:0004930">
    <property type="term" value="F:G protein-coupled receptor activity"/>
    <property type="evidence" value="ECO:0007669"/>
    <property type="project" value="InterPro"/>
</dbReference>
<keyword evidence="3 6" id="KW-0812">Transmembrane</keyword>
<feature type="transmembrane region" description="Helical" evidence="6">
    <location>
        <begin position="160"/>
        <end position="184"/>
    </location>
</feature>
<evidence type="ECO:0000256" key="5">
    <source>
        <dbReference type="ARBA" id="ARBA00023136"/>
    </source>
</evidence>
<keyword evidence="2" id="KW-1003">Cell membrane</keyword>
<dbReference type="Gene3D" id="1.20.1070.10">
    <property type="entry name" value="Rhodopsin 7-helix transmembrane proteins"/>
    <property type="match status" value="1"/>
</dbReference>
<feature type="transmembrane region" description="Helical" evidence="6">
    <location>
        <begin position="126"/>
        <end position="148"/>
    </location>
</feature>
<dbReference type="Proteomes" id="UP000835052">
    <property type="component" value="Unassembled WGS sequence"/>
</dbReference>